<dbReference type="InterPro" id="IPR029062">
    <property type="entry name" value="Class_I_gatase-like"/>
</dbReference>
<evidence type="ECO:0000256" key="1">
    <source>
        <dbReference type="SAM" id="SignalP"/>
    </source>
</evidence>
<sequence>MTNIDRRTAALMTLLSPLAAGAAGAQTASARLKPAPMAPPMNHAMPGNSGDGIHWIGDEQIAMLMYPGMTVMDLIGPQSMFASMMGAKVMLVAKTLEPVTSDAGVTITPHATFDTRSRDLTVLFAPGGTDGTISAARDPATIAFMADRGARARYVTSVCSGSLILGKAGLLKGYKATSHWSCRNALAGFGAIPTDARVVRDRNRITGAGVTSGLDFGLTMIAELRDRTYAECTQLMSEYDPQPPFNAGTLKTARPEVKAPMIELIAGFRKQAEALAANG</sequence>
<feature type="domain" description="DJ-1/PfpI" evidence="2">
    <location>
        <begin position="60"/>
        <end position="222"/>
    </location>
</feature>
<dbReference type="PANTHER" id="PTHR43130">
    <property type="entry name" value="ARAC-FAMILY TRANSCRIPTIONAL REGULATOR"/>
    <property type="match status" value="1"/>
</dbReference>
<dbReference type="CDD" id="cd03139">
    <property type="entry name" value="GATase1_PfpI_2"/>
    <property type="match status" value="1"/>
</dbReference>
<protein>
    <submittedName>
        <fullName evidence="3">DJ-1/PfpI family protein</fullName>
    </submittedName>
</protein>
<dbReference type="InterPro" id="IPR002818">
    <property type="entry name" value="DJ-1/PfpI"/>
</dbReference>
<keyword evidence="1" id="KW-0732">Signal</keyword>
<dbReference type="Gene3D" id="3.40.50.880">
    <property type="match status" value="1"/>
</dbReference>
<dbReference type="GO" id="GO:0006355">
    <property type="term" value="P:regulation of DNA-templated transcription"/>
    <property type="evidence" value="ECO:0007669"/>
    <property type="project" value="TreeGrafter"/>
</dbReference>
<organism evidence="3 4">
    <name type="scientific">Sphingomonas aurantiaca</name>
    <dbReference type="NCBI Taxonomy" id="185949"/>
    <lineage>
        <taxon>Bacteria</taxon>
        <taxon>Pseudomonadati</taxon>
        <taxon>Pseudomonadota</taxon>
        <taxon>Alphaproteobacteria</taxon>
        <taxon>Sphingomonadales</taxon>
        <taxon>Sphingomonadaceae</taxon>
        <taxon>Sphingomonas</taxon>
    </lineage>
</organism>
<feature type="chain" id="PRO_5015594880" evidence="1">
    <location>
        <begin position="23"/>
        <end position="279"/>
    </location>
</feature>
<dbReference type="RefSeq" id="WP_107959572.1">
    <property type="nucleotide sequence ID" value="NZ_QAOG01000007.1"/>
</dbReference>
<accession>A0A2T5GHI5</accession>
<dbReference type="InterPro" id="IPR052158">
    <property type="entry name" value="INH-QAR"/>
</dbReference>
<evidence type="ECO:0000259" key="2">
    <source>
        <dbReference type="Pfam" id="PF01965"/>
    </source>
</evidence>
<comment type="caution">
    <text evidence="3">The sequence shown here is derived from an EMBL/GenBank/DDBJ whole genome shotgun (WGS) entry which is preliminary data.</text>
</comment>
<proteinExistence type="predicted"/>
<evidence type="ECO:0000313" key="4">
    <source>
        <dbReference type="Proteomes" id="UP000244189"/>
    </source>
</evidence>
<keyword evidence="4" id="KW-1185">Reference proteome</keyword>
<feature type="signal peptide" evidence="1">
    <location>
        <begin position="1"/>
        <end position="22"/>
    </location>
</feature>
<reference evidence="3 4" key="1">
    <citation type="submission" date="2018-04" db="EMBL/GenBank/DDBJ databases">
        <title>Genomic Encyclopedia of Type Strains, Phase III (KMG-III): the genomes of soil and plant-associated and newly described type strains.</title>
        <authorList>
            <person name="Whitman W."/>
        </authorList>
    </citation>
    <scope>NUCLEOTIDE SEQUENCE [LARGE SCALE GENOMIC DNA]</scope>
    <source>
        <strain evidence="3 4">MA101b</strain>
    </source>
</reference>
<dbReference type="Proteomes" id="UP000244189">
    <property type="component" value="Unassembled WGS sequence"/>
</dbReference>
<evidence type="ECO:0000313" key="3">
    <source>
        <dbReference type="EMBL" id="PTQ58774.1"/>
    </source>
</evidence>
<dbReference type="PANTHER" id="PTHR43130:SF2">
    <property type="entry name" value="DJ-1_PFPI DOMAIN-CONTAINING PROTEIN"/>
    <property type="match status" value="1"/>
</dbReference>
<dbReference type="EMBL" id="QAOG01000007">
    <property type="protein sequence ID" value="PTQ58774.1"/>
    <property type="molecule type" value="Genomic_DNA"/>
</dbReference>
<name>A0A2T5GHI5_9SPHN</name>
<dbReference type="SUPFAM" id="SSF52317">
    <property type="entry name" value="Class I glutamine amidotransferase-like"/>
    <property type="match status" value="1"/>
</dbReference>
<dbReference type="AlphaFoldDB" id="A0A2T5GHI5"/>
<dbReference type="Pfam" id="PF01965">
    <property type="entry name" value="DJ-1_PfpI"/>
    <property type="match status" value="1"/>
</dbReference>
<gene>
    <name evidence="3" type="ORF">C8J26_3645</name>
</gene>